<dbReference type="GO" id="GO:0004364">
    <property type="term" value="F:glutathione transferase activity"/>
    <property type="evidence" value="ECO:0000318"/>
    <property type="project" value="GO_Central"/>
</dbReference>
<dbReference type="eggNOG" id="KOG0406">
    <property type="taxonomic scope" value="Eukaryota"/>
</dbReference>
<reference evidence="4" key="1">
    <citation type="submission" date="2025-08" db="UniProtKB">
        <authorList>
            <consortium name="RefSeq"/>
        </authorList>
    </citation>
    <scope>IDENTIFICATION</scope>
</reference>
<dbReference type="SUPFAM" id="SSF47616">
    <property type="entry name" value="GST C-terminal domain-like"/>
    <property type="match status" value="1"/>
</dbReference>
<evidence type="ECO:0000313" key="3">
    <source>
        <dbReference type="Proteomes" id="UP000189703"/>
    </source>
</evidence>
<accession>A0A1U7ZXF9</accession>
<dbReference type="InterPro" id="IPR004045">
    <property type="entry name" value="Glutathione_S-Trfase_N"/>
</dbReference>
<dbReference type="InterPro" id="IPR045073">
    <property type="entry name" value="Omega/Tau-like"/>
</dbReference>
<dbReference type="Pfam" id="PF02798">
    <property type="entry name" value="GST_N"/>
    <property type="match status" value="1"/>
</dbReference>
<dbReference type="PANTHER" id="PTHR11260:SF775">
    <property type="entry name" value="GLUTATHIONE S-TRANSFERASE U10"/>
    <property type="match status" value="1"/>
</dbReference>
<evidence type="ECO:0000259" key="2">
    <source>
        <dbReference type="Pfam" id="PF02798"/>
    </source>
</evidence>
<gene>
    <name evidence="4" type="primary">LOC104594958</name>
</gene>
<dbReference type="KEGG" id="nnu:104594958"/>
<dbReference type="GO" id="GO:0005737">
    <property type="term" value="C:cytoplasm"/>
    <property type="evidence" value="ECO:0000318"/>
    <property type="project" value="GO_Central"/>
</dbReference>
<keyword evidence="1" id="KW-0963">Cytoplasm</keyword>
<feature type="domain" description="GST N-terminal" evidence="2">
    <location>
        <begin position="3"/>
        <end position="49"/>
    </location>
</feature>
<dbReference type="RefSeq" id="XP_010253818.1">
    <property type="nucleotide sequence ID" value="XM_010255516.1"/>
</dbReference>
<dbReference type="EC" id="2.5.1.18" evidence="1"/>
<evidence type="ECO:0000256" key="1">
    <source>
        <dbReference type="RuleBase" id="RU369102"/>
    </source>
</evidence>
<dbReference type="InterPro" id="IPR036282">
    <property type="entry name" value="Glutathione-S-Trfase_C_sf"/>
</dbReference>
<keyword evidence="3" id="KW-1185">Reference proteome</keyword>
<comment type="catalytic activity">
    <reaction evidence="1">
        <text>RX + glutathione = an S-substituted glutathione + a halide anion + H(+)</text>
        <dbReference type="Rhea" id="RHEA:16437"/>
        <dbReference type="ChEBI" id="CHEBI:15378"/>
        <dbReference type="ChEBI" id="CHEBI:16042"/>
        <dbReference type="ChEBI" id="CHEBI:17792"/>
        <dbReference type="ChEBI" id="CHEBI:57925"/>
        <dbReference type="ChEBI" id="CHEBI:90779"/>
        <dbReference type="EC" id="2.5.1.18"/>
    </reaction>
</comment>
<dbReference type="InterPro" id="IPR036249">
    <property type="entry name" value="Thioredoxin-like_sf"/>
</dbReference>
<dbReference type="OMA" id="FIYRVIW"/>
<dbReference type="GeneID" id="104594958"/>
<dbReference type="GO" id="GO:0005829">
    <property type="term" value="C:cytosol"/>
    <property type="evidence" value="ECO:0007669"/>
    <property type="project" value="UniProtKB-SubCell"/>
</dbReference>
<comment type="similarity">
    <text evidence="1">Belongs to the GST superfamily.</text>
</comment>
<comment type="function">
    <text evidence="1">Is involved in the conjugation of reduced glutathione to a wide number of exogenous and endogenous hydrophobic electrophiles.</text>
</comment>
<evidence type="ECO:0000313" key="4">
    <source>
        <dbReference type="RefSeq" id="XP_010253818.1"/>
    </source>
</evidence>
<keyword evidence="1" id="KW-0808">Transferase</keyword>
<dbReference type="Proteomes" id="UP000189703">
    <property type="component" value="Unplaced"/>
</dbReference>
<protein>
    <recommendedName>
        <fullName evidence="1">Glutathione S-transferase</fullName>
        <ecNumber evidence="1">2.5.1.18</ecNumber>
    </recommendedName>
</protein>
<dbReference type="Gene3D" id="1.20.1050.10">
    <property type="match status" value="1"/>
</dbReference>
<dbReference type="PANTHER" id="PTHR11260">
    <property type="entry name" value="GLUTATHIONE S-TRANSFERASE, GST, SUPERFAMILY, GST DOMAIN CONTAINING"/>
    <property type="match status" value="1"/>
</dbReference>
<dbReference type="GO" id="GO:0006749">
    <property type="term" value="P:glutathione metabolic process"/>
    <property type="evidence" value="ECO:0000318"/>
    <property type="project" value="GO_Central"/>
</dbReference>
<dbReference type="SUPFAM" id="SSF52833">
    <property type="entry name" value="Thioredoxin-like"/>
    <property type="match status" value="1"/>
</dbReference>
<sequence>MEQVKLFGAFPSPFIYRVIWALKLKGVQYDYIEDDDLFNKSNLLLEYNLVHNKKAIVLFVEFQLQMFWSVGEQQEKALKEASEVLKTIEECGGLGEKKFFGGDS</sequence>
<dbReference type="OrthoDB" id="4951845at2759"/>
<organism evidence="3 4">
    <name type="scientific">Nelumbo nucifera</name>
    <name type="common">Sacred lotus</name>
    <dbReference type="NCBI Taxonomy" id="4432"/>
    <lineage>
        <taxon>Eukaryota</taxon>
        <taxon>Viridiplantae</taxon>
        <taxon>Streptophyta</taxon>
        <taxon>Embryophyta</taxon>
        <taxon>Tracheophyta</taxon>
        <taxon>Spermatophyta</taxon>
        <taxon>Magnoliopsida</taxon>
        <taxon>Proteales</taxon>
        <taxon>Nelumbonaceae</taxon>
        <taxon>Nelumbo</taxon>
    </lineage>
</organism>
<dbReference type="Gene3D" id="3.40.30.10">
    <property type="entry name" value="Glutaredoxin"/>
    <property type="match status" value="1"/>
</dbReference>
<name>A0A1U7ZXF9_NELNU</name>
<proteinExistence type="inferred from homology"/>
<dbReference type="InParanoid" id="A0A1U7ZXF9"/>
<dbReference type="AlphaFoldDB" id="A0A1U7ZXF9"/>
<comment type="subcellular location">
    <subcellularLocation>
        <location evidence="1">Cytoplasm</location>
        <location evidence="1">Cytosol</location>
    </subcellularLocation>
</comment>